<dbReference type="Pfam" id="PF00431">
    <property type="entry name" value="CUB"/>
    <property type="match status" value="5"/>
</dbReference>
<dbReference type="PANTHER" id="PTHR24251">
    <property type="entry name" value="OVOCHYMASE-RELATED"/>
    <property type="match status" value="1"/>
</dbReference>
<evidence type="ECO:0000256" key="3">
    <source>
        <dbReference type="PROSITE-ProRule" id="PRU00059"/>
    </source>
</evidence>
<dbReference type="InterPro" id="IPR000859">
    <property type="entry name" value="CUB_dom"/>
</dbReference>
<dbReference type="SMART" id="SM00042">
    <property type="entry name" value="CUB"/>
    <property type="match status" value="5"/>
</dbReference>
<sequence length="765" mass="83656">NSIKHIFNSLSTVVRNQNSDLKMLSFSACIPPGESINASNGQISSPNFPNNYDANRICIWNITVPGGKIIKLTFLNFTLVAGEHDDCAGSAADSARVFITNVASHGGKPKDFKICGQKLPPPVYSVGNFIQVRFESRTGLVNKGFNVTFEEIDGDPLDMILDGTSGSLSSPFYPRNYPFNQTCSWNITGKQGYRVELTIPDYNLERCGGAACSCDYMEVQNSFSDEALPGKLCGTPRDIPVKFYSLHESLRVVFVSDDTNMDYDGFGATYKLDLKMLSFSACIPPGESITATSGHISSPNFPNNYDANRICTWNITVPAGKIIKLTFFYFTLVVGENDDCSGAAADSARVFLTNLASYGGNPNDLKICGQKLPPPLYSEGNFIQMRFESRTGLVNKGFNATFQAIDGGSHCIGNQPVNHSGSLLLFLVCPADMILDETSGSFSSPFNPRNYPSNQTCSWNITGKQGYRVELTIPDYNLERCGGAACSCDYMEVQNSFSDEAQPGKLCGTPRFTPVKFYSLHESLRVVFVSDDANMDYDGFGATYKLLNYSPPICPREAIPLSGSGKISSTNYPKSNYTASRNCTWKITAPVDKKIQFEFTDFALSECSASPCSDSCSYVELYDGGSTGSPLLGRFCQGSPRNELQFSTGNQLSVMFHPGQTVARGFEAEFSTETKATNETTTSTESKIRTDSKMATTTSLPKKSLSAGASVGIALGSVAFVLLVFIMVYSCHRHGESVRFLSYGRRFVLCWVGYLTFEISYDEDR</sequence>
<organism evidence="7 8">
    <name type="scientific">Pocillopora meandrina</name>
    <dbReference type="NCBI Taxonomy" id="46732"/>
    <lineage>
        <taxon>Eukaryota</taxon>
        <taxon>Metazoa</taxon>
        <taxon>Cnidaria</taxon>
        <taxon>Anthozoa</taxon>
        <taxon>Hexacorallia</taxon>
        <taxon>Scleractinia</taxon>
        <taxon>Astrocoeniina</taxon>
        <taxon>Pocilloporidae</taxon>
        <taxon>Pocillopora</taxon>
    </lineage>
</organism>
<evidence type="ECO:0000256" key="2">
    <source>
        <dbReference type="ARBA" id="ARBA00023157"/>
    </source>
</evidence>
<feature type="domain" description="CUB" evidence="6">
    <location>
        <begin position="285"/>
        <end position="405"/>
    </location>
</feature>
<feature type="domain" description="CUB" evidence="6">
    <location>
        <begin position="554"/>
        <end position="673"/>
    </location>
</feature>
<protein>
    <recommendedName>
        <fullName evidence="6">CUB domain-containing protein</fullName>
    </recommendedName>
</protein>
<comment type="caution">
    <text evidence="7">The sequence shown here is derived from an EMBL/GenBank/DDBJ whole genome shotgun (WGS) entry which is preliminary data.</text>
</comment>
<dbReference type="SUPFAM" id="SSF49854">
    <property type="entry name" value="Spermadhesin, CUB domain"/>
    <property type="match status" value="5"/>
</dbReference>
<comment type="caution">
    <text evidence="3">Lacks conserved residue(s) required for the propagation of feature annotation.</text>
</comment>
<keyword evidence="5" id="KW-1133">Transmembrane helix</keyword>
<feature type="domain" description="CUB" evidence="6">
    <location>
        <begin position="153"/>
        <end position="273"/>
    </location>
</feature>
<dbReference type="InterPro" id="IPR035914">
    <property type="entry name" value="Sperma_CUB_dom_sf"/>
</dbReference>
<name>A0AAU9WTF7_9CNID</name>
<evidence type="ECO:0000256" key="4">
    <source>
        <dbReference type="SAM" id="MobiDB-lite"/>
    </source>
</evidence>
<keyword evidence="5" id="KW-0472">Membrane</keyword>
<feature type="domain" description="CUB" evidence="6">
    <location>
        <begin position="429"/>
        <end position="547"/>
    </location>
</feature>
<evidence type="ECO:0000313" key="7">
    <source>
        <dbReference type="EMBL" id="CAH3125202.1"/>
    </source>
</evidence>
<evidence type="ECO:0000256" key="5">
    <source>
        <dbReference type="SAM" id="Phobius"/>
    </source>
</evidence>
<keyword evidence="1" id="KW-0677">Repeat</keyword>
<dbReference type="Gene3D" id="2.60.120.290">
    <property type="entry name" value="Spermadhesin, CUB domain"/>
    <property type="match status" value="5"/>
</dbReference>
<feature type="non-terminal residue" evidence="7">
    <location>
        <position position="1"/>
    </location>
</feature>
<evidence type="ECO:0000256" key="1">
    <source>
        <dbReference type="ARBA" id="ARBA00022737"/>
    </source>
</evidence>
<gene>
    <name evidence="7" type="ORF">PMEA_00012289</name>
</gene>
<keyword evidence="2" id="KW-1015">Disulfide bond</keyword>
<evidence type="ECO:0000259" key="6">
    <source>
        <dbReference type="PROSITE" id="PS01180"/>
    </source>
</evidence>
<feature type="region of interest" description="Disordered" evidence="4">
    <location>
        <begin position="673"/>
        <end position="694"/>
    </location>
</feature>
<keyword evidence="8" id="KW-1185">Reference proteome</keyword>
<feature type="domain" description="CUB" evidence="6">
    <location>
        <begin position="32"/>
        <end position="152"/>
    </location>
</feature>
<feature type="transmembrane region" description="Helical" evidence="5">
    <location>
        <begin position="707"/>
        <end position="731"/>
    </location>
</feature>
<accession>A0AAU9WTF7</accession>
<proteinExistence type="predicted"/>
<keyword evidence="5" id="KW-0812">Transmembrane</keyword>
<dbReference type="AlphaFoldDB" id="A0AAU9WTF7"/>
<dbReference type="Proteomes" id="UP001159428">
    <property type="component" value="Unassembled WGS sequence"/>
</dbReference>
<dbReference type="CDD" id="cd00041">
    <property type="entry name" value="CUB"/>
    <property type="match status" value="5"/>
</dbReference>
<reference evidence="7 8" key="1">
    <citation type="submission" date="2022-05" db="EMBL/GenBank/DDBJ databases">
        <authorList>
            <consortium name="Genoscope - CEA"/>
            <person name="William W."/>
        </authorList>
    </citation>
    <scope>NUCLEOTIDE SEQUENCE [LARGE SCALE GENOMIC DNA]</scope>
</reference>
<dbReference type="PROSITE" id="PS01180">
    <property type="entry name" value="CUB"/>
    <property type="match status" value="5"/>
</dbReference>
<feature type="compositionally biased region" description="Low complexity" evidence="4">
    <location>
        <begin position="673"/>
        <end position="685"/>
    </location>
</feature>
<dbReference type="EMBL" id="CALNXJ010000021">
    <property type="protein sequence ID" value="CAH3125202.1"/>
    <property type="molecule type" value="Genomic_DNA"/>
</dbReference>
<evidence type="ECO:0000313" key="8">
    <source>
        <dbReference type="Proteomes" id="UP001159428"/>
    </source>
</evidence>